<protein>
    <submittedName>
        <fullName evidence="2">Uncharacterized protein</fullName>
    </submittedName>
</protein>
<evidence type="ECO:0000256" key="1">
    <source>
        <dbReference type="SAM" id="Phobius"/>
    </source>
</evidence>
<evidence type="ECO:0000313" key="2">
    <source>
        <dbReference type="EMBL" id="SEC04124.1"/>
    </source>
</evidence>
<feature type="transmembrane region" description="Helical" evidence="1">
    <location>
        <begin position="9"/>
        <end position="30"/>
    </location>
</feature>
<gene>
    <name evidence="2" type="ORF">SAMN05444171_0515</name>
</gene>
<accession>A0A1M7KY29</accession>
<name>A0A1M7KY29_9BRAD</name>
<dbReference type="EMBL" id="FNTI01000001">
    <property type="protein sequence ID" value="SEC04124.1"/>
    <property type="molecule type" value="Genomic_DNA"/>
</dbReference>
<organism evidence="2 3">
    <name type="scientific">Bradyrhizobium lablabi</name>
    <dbReference type="NCBI Taxonomy" id="722472"/>
    <lineage>
        <taxon>Bacteria</taxon>
        <taxon>Pseudomonadati</taxon>
        <taxon>Pseudomonadota</taxon>
        <taxon>Alphaproteobacteria</taxon>
        <taxon>Hyphomicrobiales</taxon>
        <taxon>Nitrobacteraceae</taxon>
        <taxon>Bradyrhizobium</taxon>
    </lineage>
</organism>
<keyword evidence="1" id="KW-1133">Transmembrane helix</keyword>
<evidence type="ECO:0000313" key="3">
    <source>
        <dbReference type="Proteomes" id="UP000183208"/>
    </source>
</evidence>
<proteinExistence type="predicted"/>
<dbReference type="Proteomes" id="UP000183208">
    <property type="component" value="Unassembled WGS sequence"/>
</dbReference>
<dbReference type="AlphaFoldDB" id="A0A1M7KY29"/>
<keyword evidence="1" id="KW-0812">Transmembrane</keyword>
<keyword evidence="1" id="KW-0472">Membrane</keyword>
<reference evidence="2 3" key="1">
    <citation type="submission" date="2016-10" db="EMBL/GenBank/DDBJ databases">
        <authorList>
            <person name="de Groot N.N."/>
        </authorList>
    </citation>
    <scope>NUCLEOTIDE SEQUENCE [LARGE SCALE GENOMIC DNA]</scope>
    <source>
        <strain evidence="2 3">GAS522</strain>
    </source>
</reference>
<sequence length="31" mass="3381">MRRVFADRVAFATGVIVILMSILFALSRVAG</sequence>